<name>A0A1D2QQS2_9GAMM</name>
<gene>
    <name evidence="8" type="ORF">AB835_06300</name>
</gene>
<dbReference type="InterPro" id="IPR010432">
    <property type="entry name" value="RDD"/>
</dbReference>
<evidence type="ECO:0000256" key="4">
    <source>
        <dbReference type="ARBA" id="ARBA00022989"/>
    </source>
</evidence>
<evidence type="ECO:0000256" key="2">
    <source>
        <dbReference type="ARBA" id="ARBA00022475"/>
    </source>
</evidence>
<proteinExistence type="predicted"/>
<keyword evidence="2" id="KW-1003">Cell membrane</keyword>
<evidence type="ECO:0000256" key="1">
    <source>
        <dbReference type="ARBA" id="ARBA00004651"/>
    </source>
</evidence>
<keyword evidence="5 6" id="KW-0472">Membrane</keyword>
<feature type="transmembrane region" description="Helical" evidence="6">
    <location>
        <begin position="54"/>
        <end position="74"/>
    </location>
</feature>
<comment type="caution">
    <text evidence="8">The sequence shown here is derived from an EMBL/GenBank/DDBJ whole genome shotgun (WGS) entry which is preliminary data.</text>
</comment>
<keyword evidence="4 6" id="KW-1133">Transmembrane helix</keyword>
<dbReference type="InterPro" id="IPR051791">
    <property type="entry name" value="Pra-immunoreactive"/>
</dbReference>
<dbReference type="Pfam" id="PF06271">
    <property type="entry name" value="RDD"/>
    <property type="match status" value="1"/>
</dbReference>
<keyword evidence="3 6" id="KW-0812">Transmembrane</keyword>
<dbReference type="AlphaFoldDB" id="A0A1D2QQS2"/>
<dbReference type="STRING" id="62101.AB835_06300"/>
<feature type="transmembrane region" description="Helical" evidence="6">
    <location>
        <begin position="95"/>
        <end position="120"/>
    </location>
</feature>
<evidence type="ECO:0000313" key="8">
    <source>
        <dbReference type="EMBL" id="ODS23927.1"/>
    </source>
</evidence>
<organism evidence="8 9">
    <name type="scientific">Candidatus Endobugula sertula</name>
    <name type="common">Bugula neritina bacterial symbiont</name>
    <dbReference type="NCBI Taxonomy" id="62101"/>
    <lineage>
        <taxon>Bacteria</taxon>
        <taxon>Pseudomonadati</taxon>
        <taxon>Pseudomonadota</taxon>
        <taxon>Gammaproteobacteria</taxon>
        <taxon>Cellvibrionales</taxon>
        <taxon>Cellvibrionaceae</taxon>
        <taxon>Candidatus Endobugula</taxon>
    </lineage>
</organism>
<evidence type="ECO:0000256" key="6">
    <source>
        <dbReference type="SAM" id="Phobius"/>
    </source>
</evidence>
<accession>A0A1D2QQS2</accession>
<dbReference type="PANTHER" id="PTHR36115:SF10">
    <property type="entry name" value="RDD DOMAIN-CONTAINING PROTEIN"/>
    <property type="match status" value="1"/>
</dbReference>
<dbReference type="PANTHER" id="PTHR36115">
    <property type="entry name" value="PROLINE-RICH ANTIGEN HOMOLOG-RELATED"/>
    <property type="match status" value="1"/>
</dbReference>
<comment type="subcellular location">
    <subcellularLocation>
        <location evidence="1">Cell membrane</location>
        <topology evidence="1">Multi-pass membrane protein</topology>
    </subcellularLocation>
</comment>
<evidence type="ECO:0000313" key="9">
    <source>
        <dbReference type="Proteomes" id="UP000242502"/>
    </source>
</evidence>
<sequence length="145" mass="16684">MDTTFSPSPVWRRFAAIIYDTLLITAISMGYGSLCLAINILFFNNQATLENNLFFQIGWLLVIMSFFCFFWIKAGQTLGMRAWRLKIIDQQTQQFPSLAQCLGRCCFSVIGLVLFFTALFHKKRQCLHDIMTHSMVVLVPKEKNA</sequence>
<protein>
    <recommendedName>
        <fullName evidence="7">RDD domain-containing protein</fullName>
    </recommendedName>
</protein>
<dbReference type="Proteomes" id="UP000242502">
    <property type="component" value="Unassembled WGS sequence"/>
</dbReference>
<evidence type="ECO:0000256" key="5">
    <source>
        <dbReference type="ARBA" id="ARBA00023136"/>
    </source>
</evidence>
<dbReference type="GO" id="GO:0005886">
    <property type="term" value="C:plasma membrane"/>
    <property type="evidence" value="ECO:0007669"/>
    <property type="project" value="UniProtKB-SubCell"/>
</dbReference>
<feature type="transmembrane region" description="Helical" evidence="6">
    <location>
        <begin position="21"/>
        <end position="42"/>
    </location>
</feature>
<dbReference type="EMBL" id="MDLC01000017">
    <property type="protein sequence ID" value="ODS23927.1"/>
    <property type="molecule type" value="Genomic_DNA"/>
</dbReference>
<evidence type="ECO:0000256" key="3">
    <source>
        <dbReference type="ARBA" id="ARBA00022692"/>
    </source>
</evidence>
<feature type="domain" description="RDD" evidence="7">
    <location>
        <begin position="8"/>
        <end position="132"/>
    </location>
</feature>
<reference evidence="8 9" key="1">
    <citation type="journal article" date="2016" name="Appl. Environ. Microbiol.">
        <title>Lack of Overt Genome Reduction in the Bryostatin-Producing Bryozoan Symbiont "Candidatus Endobugula sertula".</title>
        <authorList>
            <person name="Miller I.J."/>
            <person name="Vanee N."/>
            <person name="Fong S.S."/>
            <person name="Lim-Fong G.E."/>
            <person name="Kwan J.C."/>
        </authorList>
    </citation>
    <scope>NUCLEOTIDE SEQUENCE [LARGE SCALE GENOMIC DNA]</scope>
    <source>
        <strain evidence="8">AB1-4</strain>
    </source>
</reference>
<evidence type="ECO:0000259" key="7">
    <source>
        <dbReference type="Pfam" id="PF06271"/>
    </source>
</evidence>